<dbReference type="InterPro" id="IPR003593">
    <property type="entry name" value="AAA+_ATPase"/>
</dbReference>
<dbReference type="InterPro" id="IPR039421">
    <property type="entry name" value="Type_1_exporter"/>
</dbReference>
<dbReference type="SUPFAM" id="SSF52540">
    <property type="entry name" value="P-loop containing nucleoside triphosphate hydrolases"/>
    <property type="match status" value="1"/>
</dbReference>
<sequence length="619" mass="69366">MARTGSNAKPKNAKRTLLQLLQYLGHHKISLFFISVFVCISAASGIIGTYFLKTVVNDYIIPKDIPGLIKMIFIMGILYAAGVIACFFYNKIMVHTSQQVVSEIRRDLFKHTEKLPLNYFDTHTHGELMSHFTNDVDTISEALNNSFTLVIQSFITSVGTVVMLLILSWQLSIIVIIFLVLMLLYIRHNGKMSKKYFSAQQKNLGAINGYVEEMVAGQKVEKIFNHEAQDYKKFCELNEKLREASTKAFTYTGKTVPTIVALSYINYALSACVGGLFALAGLTDIGTLASYLVYVRQSAMPMNQFTIQINFLMVALASAEKIFAMMEEKHEIDEGKITLSKVREEADGTLSESDIYTGDFAWKIPNEKDGVIYVPLRGDVRFNNVVFGYTKEHMILNGINLFAKPGQKIAFVGSTGAGKTTIINLINRFYEITEGQITYDGIDIRDIKKADLRRSISLIIQDTHLFTGTIADNIRYGRLHASKEDIVKAAKLANAHSFIKRLPNGYDTLLESDGANLSQGQRQLLAIARAAISEPPVLVMDEATSSIDTRTEKLIEKGLDTLMENRTVFVIAHRLSTVRNSKAILVLEKGKVIERGDHEELLTQKGLYYKLYTGQFELD</sequence>
<dbReference type="EMBL" id="CP048000">
    <property type="protein sequence ID" value="QHQ59578.1"/>
    <property type="molecule type" value="Genomic_DNA"/>
</dbReference>
<dbReference type="RefSeq" id="WP_161836284.1">
    <property type="nucleotide sequence ID" value="NZ_CP048000.1"/>
</dbReference>
<evidence type="ECO:0000259" key="11">
    <source>
        <dbReference type="PROSITE" id="PS50929"/>
    </source>
</evidence>
<evidence type="ECO:0000256" key="7">
    <source>
        <dbReference type="ARBA" id="ARBA00022989"/>
    </source>
</evidence>
<evidence type="ECO:0000256" key="1">
    <source>
        <dbReference type="ARBA" id="ARBA00004651"/>
    </source>
</evidence>
<dbReference type="Pfam" id="PF00664">
    <property type="entry name" value="ABC_membrane"/>
    <property type="match status" value="1"/>
</dbReference>
<feature type="transmembrane region" description="Helical" evidence="9">
    <location>
        <begin position="161"/>
        <end position="186"/>
    </location>
</feature>
<protein>
    <submittedName>
        <fullName evidence="12">ATP-binding cassette domain-containing protein</fullName>
    </submittedName>
</protein>
<dbReference type="AlphaFoldDB" id="A0A6P1TJX8"/>
<dbReference type="PANTHER" id="PTHR43394">
    <property type="entry name" value="ATP-DEPENDENT PERMEASE MDL1, MITOCHONDRIAL"/>
    <property type="match status" value="1"/>
</dbReference>
<dbReference type="PROSITE" id="PS50893">
    <property type="entry name" value="ABC_TRANSPORTER_2"/>
    <property type="match status" value="1"/>
</dbReference>
<dbReference type="InterPro" id="IPR017871">
    <property type="entry name" value="ABC_transporter-like_CS"/>
</dbReference>
<dbReference type="Gene3D" id="3.40.50.300">
    <property type="entry name" value="P-loop containing nucleotide triphosphate hydrolases"/>
    <property type="match status" value="1"/>
</dbReference>
<dbReference type="InterPro" id="IPR036640">
    <property type="entry name" value="ABC1_TM_sf"/>
</dbReference>
<dbReference type="GO" id="GO:0005524">
    <property type="term" value="F:ATP binding"/>
    <property type="evidence" value="ECO:0007669"/>
    <property type="project" value="UniProtKB-KW"/>
</dbReference>
<dbReference type="Proteomes" id="UP000464314">
    <property type="component" value="Chromosome"/>
</dbReference>
<dbReference type="FunFam" id="1.20.1560.10:FF:000011">
    <property type="entry name" value="Multidrug ABC transporter ATP-binding protein"/>
    <property type="match status" value="1"/>
</dbReference>
<evidence type="ECO:0000313" key="13">
    <source>
        <dbReference type="Proteomes" id="UP000464314"/>
    </source>
</evidence>
<evidence type="ECO:0000259" key="10">
    <source>
        <dbReference type="PROSITE" id="PS50893"/>
    </source>
</evidence>
<evidence type="ECO:0000256" key="3">
    <source>
        <dbReference type="ARBA" id="ARBA00022475"/>
    </source>
</evidence>
<dbReference type="SUPFAM" id="SSF90123">
    <property type="entry name" value="ABC transporter transmembrane region"/>
    <property type="match status" value="1"/>
</dbReference>
<feature type="transmembrane region" description="Helical" evidence="9">
    <location>
        <begin position="72"/>
        <end position="90"/>
    </location>
</feature>
<keyword evidence="3" id="KW-1003">Cell membrane</keyword>
<dbReference type="Gene3D" id="1.20.1560.10">
    <property type="entry name" value="ABC transporter type 1, transmembrane domain"/>
    <property type="match status" value="1"/>
</dbReference>
<evidence type="ECO:0000256" key="9">
    <source>
        <dbReference type="SAM" id="Phobius"/>
    </source>
</evidence>
<accession>A0A6P1TJX8</accession>
<keyword evidence="8 9" id="KW-0472">Membrane</keyword>
<dbReference type="InterPro" id="IPR027417">
    <property type="entry name" value="P-loop_NTPase"/>
</dbReference>
<evidence type="ECO:0000313" key="12">
    <source>
        <dbReference type="EMBL" id="QHQ59578.1"/>
    </source>
</evidence>
<feature type="transmembrane region" description="Helical" evidence="9">
    <location>
        <begin position="29"/>
        <end position="52"/>
    </location>
</feature>
<evidence type="ECO:0000256" key="4">
    <source>
        <dbReference type="ARBA" id="ARBA00022692"/>
    </source>
</evidence>
<feature type="domain" description="ABC transporter" evidence="10">
    <location>
        <begin position="380"/>
        <end position="614"/>
    </location>
</feature>
<dbReference type="GO" id="GO:0005886">
    <property type="term" value="C:plasma membrane"/>
    <property type="evidence" value="ECO:0007669"/>
    <property type="project" value="UniProtKB-SubCell"/>
</dbReference>
<dbReference type="KEGG" id="anr:Ana3638_01165"/>
<proteinExistence type="predicted"/>
<dbReference type="InterPro" id="IPR003439">
    <property type="entry name" value="ABC_transporter-like_ATP-bd"/>
</dbReference>
<feature type="domain" description="ABC transmembrane type-1" evidence="11">
    <location>
        <begin position="32"/>
        <end position="313"/>
    </location>
</feature>
<keyword evidence="2" id="KW-0813">Transport</keyword>
<keyword evidence="7 9" id="KW-1133">Transmembrane helix</keyword>
<feature type="transmembrane region" description="Helical" evidence="9">
    <location>
        <begin position="264"/>
        <end position="293"/>
    </location>
</feature>
<gene>
    <name evidence="12" type="ORF">Ana3638_01165</name>
</gene>
<dbReference type="CDD" id="cd03254">
    <property type="entry name" value="ABCC_Glucan_exporter_like"/>
    <property type="match status" value="1"/>
</dbReference>
<dbReference type="SMART" id="SM00382">
    <property type="entry name" value="AAA"/>
    <property type="match status" value="1"/>
</dbReference>
<keyword evidence="13" id="KW-1185">Reference proteome</keyword>
<dbReference type="PANTHER" id="PTHR43394:SF1">
    <property type="entry name" value="ATP-BINDING CASSETTE SUB-FAMILY B MEMBER 10, MITOCHONDRIAL"/>
    <property type="match status" value="1"/>
</dbReference>
<dbReference type="PROSITE" id="PS50929">
    <property type="entry name" value="ABC_TM1F"/>
    <property type="match status" value="1"/>
</dbReference>
<evidence type="ECO:0000256" key="8">
    <source>
        <dbReference type="ARBA" id="ARBA00023136"/>
    </source>
</evidence>
<dbReference type="PROSITE" id="PS00211">
    <property type="entry name" value="ABC_TRANSPORTER_1"/>
    <property type="match status" value="1"/>
</dbReference>
<reference evidence="12 13" key="1">
    <citation type="submission" date="2020-01" db="EMBL/GenBank/DDBJ databases">
        <title>Genome analysis of Anaerocolumna sp. CBA3638.</title>
        <authorList>
            <person name="Kim J."/>
            <person name="Roh S.W."/>
        </authorList>
    </citation>
    <scope>NUCLEOTIDE SEQUENCE [LARGE SCALE GENOMIC DNA]</scope>
    <source>
        <strain evidence="12 13">CBA3638</strain>
    </source>
</reference>
<dbReference type="InterPro" id="IPR011527">
    <property type="entry name" value="ABC1_TM_dom"/>
</dbReference>
<keyword evidence="4 9" id="KW-0812">Transmembrane</keyword>
<name>A0A6P1TJX8_9FIRM</name>
<dbReference type="FunFam" id="3.40.50.300:FF:000287">
    <property type="entry name" value="Multidrug ABC transporter ATP-binding protein"/>
    <property type="match status" value="1"/>
</dbReference>
<keyword evidence="6 12" id="KW-0067">ATP-binding</keyword>
<dbReference type="GO" id="GO:0016887">
    <property type="term" value="F:ATP hydrolysis activity"/>
    <property type="evidence" value="ECO:0007669"/>
    <property type="project" value="InterPro"/>
</dbReference>
<dbReference type="GO" id="GO:0015421">
    <property type="term" value="F:ABC-type oligopeptide transporter activity"/>
    <property type="evidence" value="ECO:0007669"/>
    <property type="project" value="TreeGrafter"/>
</dbReference>
<evidence type="ECO:0000256" key="2">
    <source>
        <dbReference type="ARBA" id="ARBA00022448"/>
    </source>
</evidence>
<organism evidence="12 13">
    <name type="scientific">Anaerocolumna sedimenticola</name>
    <dbReference type="NCBI Taxonomy" id="2696063"/>
    <lineage>
        <taxon>Bacteria</taxon>
        <taxon>Bacillati</taxon>
        <taxon>Bacillota</taxon>
        <taxon>Clostridia</taxon>
        <taxon>Lachnospirales</taxon>
        <taxon>Lachnospiraceae</taxon>
        <taxon>Anaerocolumna</taxon>
    </lineage>
</organism>
<keyword evidence="5" id="KW-0547">Nucleotide-binding</keyword>
<evidence type="ECO:0000256" key="5">
    <source>
        <dbReference type="ARBA" id="ARBA00022741"/>
    </source>
</evidence>
<comment type="subcellular location">
    <subcellularLocation>
        <location evidence="1">Cell membrane</location>
        <topology evidence="1">Multi-pass membrane protein</topology>
    </subcellularLocation>
</comment>
<dbReference type="Pfam" id="PF00005">
    <property type="entry name" value="ABC_tran"/>
    <property type="match status" value="1"/>
</dbReference>
<evidence type="ECO:0000256" key="6">
    <source>
        <dbReference type="ARBA" id="ARBA00022840"/>
    </source>
</evidence>
<dbReference type="CDD" id="cd18547">
    <property type="entry name" value="ABC_6TM_Tm288_like"/>
    <property type="match status" value="1"/>
</dbReference>